<dbReference type="AlphaFoldDB" id="A0A0F9YQ83"/>
<sequence>MFQRSAEMTIYGKKEETYGVLAAPTLAADVFKTFDVVLKALDGETERDETAQNAWGSSEIFHVGTNVSLEFKMSICGAGTAGTEPEWGFFHKICGYAVTIDELVDVRYSLISADGDSATLFINVGGTRHPMTGVRGDVTRHFDAKKRPYFQYKLKGLWNAPVAKTVINPDFTGYQRPVPVGNEYTTASLHGVSLALISHMYGNNNAVEYIDVPGYEGIDVNDREPGGDITFLAPAIGTKDWFTTAKNGTQGALILEHAGTDAGDGNHVRFENPNTQLIQPDYTTVLGGKVGIKANLNMLAGADTAGNDEELIIVS</sequence>
<protein>
    <submittedName>
        <fullName evidence="1">Uncharacterized protein</fullName>
    </submittedName>
</protein>
<comment type="caution">
    <text evidence="1">The sequence shown here is derived from an EMBL/GenBank/DDBJ whole genome shotgun (WGS) entry which is preliminary data.</text>
</comment>
<organism evidence="1">
    <name type="scientific">marine sediment metagenome</name>
    <dbReference type="NCBI Taxonomy" id="412755"/>
    <lineage>
        <taxon>unclassified sequences</taxon>
        <taxon>metagenomes</taxon>
        <taxon>ecological metagenomes</taxon>
    </lineage>
</organism>
<name>A0A0F9YQ83_9ZZZZ</name>
<accession>A0A0F9YQ83</accession>
<reference evidence="1" key="1">
    <citation type="journal article" date="2015" name="Nature">
        <title>Complex archaea that bridge the gap between prokaryotes and eukaryotes.</title>
        <authorList>
            <person name="Spang A."/>
            <person name="Saw J.H."/>
            <person name="Jorgensen S.L."/>
            <person name="Zaremba-Niedzwiedzka K."/>
            <person name="Martijn J."/>
            <person name="Lind A.E."/>
            <person name="van Eijk R."/>
            <person name="Schleper C."/>
            <person name="Guy L."/>
            <person name="Ettema T.J."/>
        </authorList>
    </citation>
    <scope>NUCLEOTIDE SEQUENCE</scope>
</reference>
<gene>
    <name evidence="1" type="ORF">LCGC14_0059980</name>
</gene>
<proteinExistence type="predicted"/>
<evidence type="ECO:0000313" key="1">
    <source>
        <dbReference type="EMBL" id="KKO06814.1"/>
    </source>
</evidence>
<dbReference type="EMBL" id="LAZR01000014">
    <property type="protein sequence ID" value="KKO06814.1"/>
    <property type="molecule type" value="Genomic_DNA"/>
</dbReference>